<dbReference type="Proteomes" id="UP000053257">
    <property type="component" value="Unassembled WGS sequence"/>
</dbReference>
<name>A0A0C3S4N9_PHLG1</name>
<keyword evidence="3" id="KW-1185">Reference proteome</keyword>
<gene>
    <name evidence="2" type="ORF">PHLGIDRAFT_166514</name>
</gene>
<evidence type="ECO:0000256" key="1">
    <source>
        <dbReference type="SAM" id="SignalP"/>
    </source>
</evidence>
<sequence length="98" mass="10955">MRTLELFTVKCSVFFAAALGTRPALPDTGCSEGQLLTLLPREHRYQYAIGVLNTPVFLRCDDLYGYTSYLREIVLRTGACCPSGYSIKQHLILHLDNG</sequence>
<keyword evidence="1" id="KW-0732">Signal</keyword>
<evidence type="ECO:0000313" key="2">
    <source>
        <dbReference type="EMBL" id="KIP05132.1"/>
    </source>
</evidence>
<dbReference type="EMBL" id="KN840552">
    <property type="protein sequence ID" value="KIP05132.1"/>
    <property type="molecule type" value="Genomic_DNA"/>
</dbReference>
<protein>
    <submittedName>
        <fullName evidence="2">Uncharacterized protein</fullName>
    </submittedName>
</protein>
<dbReference type="AlphaFoldDB" id="A0A0C3S4N9"/>
<evidence type="ECO:0000313" key="3">
    <source>
        <dbReference type="Proteomes" id="UP000053257"/>
    </source>
</evidence>
<reference evidence="2 3" key="1">
    <citation type="journal article" date="2014" name="PLoS Genet.">
        <title>Analysis of the Phlebiopsis gigantea genome, transcriptome and secretome provides insight into its pioneer colonization strategies of wood.</title>
        <authorList>
            <person name="Hori C."/>
            <person name="Ishida T."/>
            <person name="Igarashi K."/>
            <person name="Samejima M."/>
            <person name="Suzuki H."/>
            <person name="Master E."/>
            <person name="Ferreira P."/>
            <person name="Ruiz-Duenas F.J."/>
            <person name="Held B."/>
            <person name="Canessa P."/>
            <person name="Larrondo L.F."/>
            <person name="Schmoll M."/>
            <person name="Druzhinina I.S."/>
            <person name="Kubicek C.P."/>
            <person name="Gaskell J.A."/>
            <person name="Kersten P."/>
            <person name="St John F."/>
            <person name="Glasner J."/>
            <person name="Sabat G."/>
            <person name="Splinter BonDurant S."/>
            <person name="Syed K."/>
            <person name="Yadav J."/>
            <person name="Mgbeahuruike A.C."/>
            <person name="Kovalchuk A."/>
            <person name="Asiegbu F.O."/>
            <person name="Lackner G."/>
            <person name="Hoffmeister D."/>
            <person name="Rencoret J."/>
            <person name="Gutierrez A."/>
            <person name="Sun H."/>
            <person name="Lindquist E."/>
            <person name="Barry K."/>
            <person name="Riley R."/>
            <person name="Grigoriev I.V."/>
            <person name="Henrissat B."/>
            <person name="Kues U."/>
            <person name="Berka R.M."/>
            <person name="Martinez A.T."/>
            <person name="Covert S.F."/>
            <person name="Blanchette R.A."/>
            <person name="Cullen D."/>
        </authorList>
    </citation>
    <scope>NUCLEOTIDE SEQUENCE [LARGE SCALE GENOMIC DNA]</scope>
    <source>
        <strain evidence="2 3">11061_1 CR5-6</strain>
    </source>
</reference>
<feature type="signal peptide" evidence="1">
    <location>
        <begin position="1"/>
        <end position="26"/>
    </location>
</feature>
<dbReference type="HOGENOM" id="CLU_2334367_0_0_1"/>
<accession>A0A0C3S4N9</accession>
<organism evidence="2 3">
    <name type="scientific">Phlebiopsis gigantea (strain 11061_1 CR5-6)</name>
    <name type="common">White-rot fungus</name>
    <name type="synonym">Peniophora gigantea</name>
    <dbReference type="NCBI Taxonomy" id="745531"/>
    <lineage>
        <taxon>Eukaryota</taxon>
        <taxon>Fungi</taxon>
        <taxon>Dikarya</taxon>
        <taxon>Basidiomycota</taxon>
        <taxon>Agaricomycotina</taxon>
        <taxon>Agaricomycetes</taxon>
        <taxon>Polyporales</taxon>
        <taxon>Phanerochaetaceae</taxon>
        <taxon>Phlebiopsis</taxon>
    </lineage>
</organism>
<feature type="chain" id="PRO_5002169793" evidence="1">
    <location>
        <begin position="27"/>
        <end position="98"/>
    </location>
</feature>
<proteinExistence type="predicted"/>